<keyword evidence="6" id="KW-1185">Reference proteome</keyword>
<name>A0ABS1D527_9PROT</name>
<dbReference type="PROSITE" id="PS50110">
    <property type="entry name" value="RESPONSE_REGULATORY"/>
    <property type="match status" value="1"/>
</dbReference>
<evidence type="ECO:0000313" key="5">
    <source>
        <dbReference type="EMBL" id="MBK1661874.1"/>
    </source>
</evidence>
<dbReference type="InterPro" id="IPR052016">
    <property type="entry name" value="Bact_Sigma-Reg"/>
</dbReference>
<dbReference type="InterPro" id="IPR001932">
    <property type="entry name" value="PPM-type_phosphatase-like_dom"/>
</dbReference>
<dbReference type="Pfam" id="PF07228">
    <property type="entry name" value="SpoIIE"/>
    <property type="match status" value="1"/>
</dbReference>
<accession>A0ABS1D527</accession>
<feature type="domain" description="Response regulatory" evidence="4">
    <location>
        <begin position="15"/>
        <end position="131"/>
    </location>
</feature>
<proteinExistence type="predicted"/>
<evidence type="ECO:0000256" key="2">
    <source>
        <dbReference type="PROSITE-ProRule" id="PRU00169"/>
    </source>
</evidence>
<dbReference type="EMBL" id="NRSG01000393">
    <property type="protein sequence ID" value="MBK1661874.1"/>
    <property type="molecule type" value="Genomic_DNA"/>
</dbReference>
<dbReference type="InterPro" id="IPR001789">
    <property type="entry name" value="Sig_transdc_resp-reg_receiver"/>
</dbReference>
<keyword evidence="2" id="KW-0597">Phosphoprotein</keyword>
<dbReference type="SMART" id="SM00448">
    <property type="entry name" value="REC"/>
    <property type="match status" value="1"/>
</dbReference>
<dbReference type="SMART" id="SM00331">
    <property type="entry name" value="PP2C_SIG"/>
    <property type="match status" value="1"/>
</dbReference>
<dbReference type="InterPro" id="IPR011006">
    <property type="entry name" value="CheY-like_superfamily"/>
</dbReference>
<keyword evidence="1" id="KW-0378">Hydrolase</keyword>
<evidence type="ECO:0000256" key="3">
    <source>
        <dbReference type="SAM" id="Coils"/>
    </source>
</evidence>
<evidence type="ECO:0000259" key="4">
    <source>
        <dbReference type="PROSITE" id="PS50110"/>
    </source>
</evidence>
<protein>
    <submittedName>
        <fullName evidence="5">Serine/threonine protein phosphatase</fullName>
    </submittedName>
</protein>
<evidence type="ECO:0000313" key="6">
    <source>
        <dbReference type="Proteomes" id="UP000697995"/>
    </source>
</evidence>
<feature type="modified residue" description="4-aspartylphosphate" evidence="2">
    <location>
        <position position="65"/>
    </location>
</feature>
<feature type="coiled-coil region" evidence="3">
    <location>
        <begin position="130"/>
        <end position="157"/>
    </location>
</feature>
<dbReference type="Proteomes" id="UP000697995">
    <property type="component" value="Unassembled WGS sequence"/>
</dbReference>
<reference evidence="5 6" key="1">
    <citation type="journal article" date="2020" name="Microorganisms">
        <title>Osmotic Adaptation and Compatible Solute Biosynthesis of Phototrophic Bacteria as Revealed from Genome Analyses.</title>
        <authorList>
            <person name="Imhoff J.F."/>
            <person name="Rahn T."/>
            <person name="Kunzel S."/>
            <person name="Keller A."/>
            <person name="Neulinger S.C."/>
        </authorList>
    </citation>
    <scope>NUCLEOTIDE SEQUENCE [LARGE SCALE GENOMIC DNA]</scope>
    <source>
        <strain evidence="5 6">DSM 15382</strain>
    </source>
</reference>
<sequence length="398" mass="42039">MAEAGPAATPAAAVEVLVVDDSSFNRLLLKRRLAELGYETVTMVTNGREALAAMQARAFDVVLLDLEMPELDGIGVLEHMRASGKPEPPVIVISALSDLSGVVRCIELGAEDYLPKSFDPPLLRARLSAILEKKRLRDLAAERLAALEAELESARQAQLSLVPHDFAGIGCGRLSLHAVMVPARQVGGDLYDALRLDDRRLLFAIGDVSGKGAPAALTMARTLGLMRAAARRLAAAEPGLPDPGVILALTNDDLAMENDSQTFVTGILGFVDAATGEVRMASAGHDPVALLAPGAPPRLLQPGQRRPALGVMEGLVFPSDRLTLAPGEGLLLYTDGVTEAEDRAQRFYTRERLIAQLEGQGGAAPEAIIARVIADLDAFAQGAPQADDITALALRYAG</sequence>
<dbReference type="Gene3D" id="3.40.50.2300">
    <property type="match status" value="1"/>
</dbReference>
<dbReference type="SUPFAM" id="SSF52172">
    <property type="entry name" value="CheY-like"/>
    <property type="match status" value="1"/>
</dbReference>
<dbReference type="PANTHER" id="PTHR43156">
    <property type="entry name" value="STAGE II SPORULATION PROTEIN E-RELATED"/>
    <property type="match status" value="1"/>
</dbReference>
<organism evidence="5 6">
    <name type="scientific">Paracraurococcus ruber</name>
    <dbReference type="NCBI Taxonomy" id="77675"/>
    <lineage>
        <taxon>Bacteria</taxon>
        <taxon>Pseudomonadati</taxon>
        <taxon>Pseudomonadota</taxon>
        <taxon>Alphaproteobacteria</taxon>
        <taxon>Acetobacterales</taxon>
        <taxon>Roseomonadaceae</taxon>
        <taxon>Paracraurococcus</taxon>
    </lineage>
</organism>
<gene>
    <name evidence="5" type="ORF">CKO45_27150</name>
</gene>
<evidence type="ECO:0000256" key="1">
    <source>
        <dbReference type="ARBA" id="ARBA00022801"/>
    </source>
</evidence>
<dbReference type="Gene3D" id="3.60.40.10">
    <property type="entry name" value="PPM-type phosphatase domain"/>
    <property type="match status" value="1"/>
</dbReference>
<dbReference type="InterPro" id="IPR036457">
    <property type="entry name" value="PPM-type-like_dom_sf"/>
</dbReference>
<comment type="caution">
    <text evidence="5">The sequence shown here is derived from an EMBL/GenBank/DDBJ whole genome shotgun (WGS) entry which is preliminary data.</text>
</comment>
<dbReference type="Pfam" id="PF00072">
    <property type="entry name" value="Response_reg"/>
    <property type="match status" value="1"/>
</dbReference>
<keyword evidence="3" id="KW-0175">Coiled coil</keyword>
<dbReference type="PANTHER" id="PTHR43156:SF2">
    <property type="entry name" value="STAGE II SPORULATION PROTEIN E"/>
    <property type="match status" value="1"/>
</dbReference>